<accession>A0ABN2YHG8</accession>
<name>A0ABN2YHG8_9ACTN</name>
<evidence type="ECO:0000256" key="6">
    <source>
        <dbReference type="ARBA" id="ARBA00023316"/>
    </source>
</evidence>
<keyword evidence="11" id="KW-1185">Reference proteome</keyword>
<reference evidence="10 11" key="1">
    <citation type="journal article" date="2019" name="Int. J. Syst. Evol. Microbiol.">
        <title>The Global Catalogue of Microorganisms (GCM) 10K type strain sequencing project: providing services to taxonomists for standard genome sequencing and annotation.</title>
        <authorList>
            <consortium name="The Broad Institute Genomics Platform"/>
            <consortium name="The Broad Institute Genome Sequencing Center for Infectious Disease"/>
            <person name="Wu L."/>
            <person name="Ma J."/>
        </authorList>
    </citation>
    <scope>NUCLEOTIDE SEQUENCE [LARGE SCALE GENOMIC DNA]</scope>
    <source>
        <strain evidence="10 11">JCM 15481</strain>
    </source>
</reference>
<dbReference type="PANTHER" id="PTHR30582:SF2">
    <property type="entry name" value="L,D-TRANSPEPTIDASE YCIB-RELATED"/>
    <property type="match status" value="1"/>
</dbReference>
<comment type="pathway">
    <text evidence="1 7">Cell wall biogenesis; peptidoglycan biosynthesis.</text>
</comment>
<keyword evidence="6 7" id="KW-0961">Cell wall biogenesis/degradation</keyword>
<evidence type="ECO:0000256" key="1">
    <source>
        <dbReference type="ARBA" id="ARBA00004752"/>
    </source>
</evidence>
<evidence type="ECO:0000313" key="11">
    <source>
        <dbReference type="Proteomes" id="UP001500443"/>
    </source>
</evidence>
<evidence type="ECO:0000256" key="8">
    <source>
        <dbReference type="SAM" id="MobiDB-lite"/>
    </source>
</evidence>
<keyword evidence="3 7" id="KW-0133">Cell shape</keyword>
<feature type="active site" description="Nucleophile" evidence="7">
    <location>
        <position position="327"/>
    </location>
</feature>
<dbReference type="SUPFAM" id="SSF141523">
    <property type="entry name" value="L,D-transpeptidase catalytic domain-like"/>
    <property type="match status" value="1"/>
</dbReference>
<evidence type="ECO:0000313" key="10">
    <source>
        <dbReference type="EMBL" id="GAA2127299.1"/>
    </source>
</evidence>
<sequence length="401" mass="42789">MVALAPGLAACGAGGHPLAREPGEPAGRITLAGLGGDTRLADPADDLKVTAQGQARITDVTAVDGHGRYVRGRLSADGHTWRSTVPLAARSRYTVDVSTESDDGAPGRKRLTYRTSAAKAKKPMQVELGPDKGTYGVGQPLTVKLSRAVRTQSERAVVERGLKVASTPRVEGAWYWVGDKELHYRPREYWPVGARVRLESRLEGVKVREGVYAGAAKPVELKIGDRIEAVTDAAAHEMTVYRNGEEINTMPVTTGKPGFETRNGKKVVLEKQPLVRMTGASIGVGGTAEDYDLQVSYATRVTWSGEYVHAAPWSVGSQGAANVSHGCTGMSTDDAAWFFETVRQGDIVEVVNSYGEDMAPFGNGFGDWNLSWTKWQEGSALTPGAGNGGSPADANRLRPGI</sequence>
<keyword evidence="4 7" id="KW-0573">Peptidoglycan synthesis</keyword>
<dbReference type="InterPro" id="IPR050979">
    <property type="entry name" value="LD-transpeptidase"/>
</dbReference>
<dbReference type="EMBL" id="BAAAPF010000104">
    <property type="protein sequence ID" value="GAA2127299.1"/>
    <property type="molecule type" value="Genomic_DNA"/>
</dbReference>
<evidence type="ECO:0000256" key="4">
    <source>
        <dbReference type="ARBA" id="ARBA00022984"/>
    </source>
</evidence>
<keyword evidence="2" id="KW-0808">Transferase</keyword>
<dbReference type="Pfam" id="PF03734">
    <property type="entry name" value="YkuD"/>
    <property type="match status" value="1"/>
</dbReference>
<feature type="region of interest" description="Disordered" evidence="8">
    <location>
        <begin position="379"/>
        <end position="401"/>
    </location>
</feature>
<protein>
    <submittedName>
        <fullName evidence="10">Ig-like domain-containing protein</fullName>
    </submittedName>
</protein>
<dbReference type="InterPro" id="IPR038063">
    <property type="entry name" value="Transpep_catalytic_dom"/>
</dbReference>
<keyword evidence="5" id="KW-0012">Acyltransferase</keyword>
<dbReference type="Pfam" id="PF17964">
    <property type="entry name" value="Big_10"/>
    <property type="match status" value="1"/>
</dbReference>
<dbReference type="CDD" id="cd16913">
    <property type="entry name" value="YkuD_like"/>
    <property type="match status" value="1"/>
</dbReference>
<evidence type="ECO:0000256" key="7">
    <source>
        <dbReference type="PROSITE-ProRule" id="PRU01373"/>
    </source>
</evidence>
<evidence type="ECO:0000259" key="9">
    <source>
        <dbReference type="PROSITE" id="PS52029"/>
    </source>
</evidence>
<dbReference type="Gene3D" id="2.60.40.3780">
    <property type="match status" value="1"/>
</dbReference>
<evidence type="ECO:0000256" key="2">
    <source>
        <dbReference type="ARBA" id="ARBA00022679"/>
    </source>
</evidence>
<dbReference type="Gene3D" id="2.60.40.3710">
    <property type="match status" value="1"/>
</dbReference>
<dbReference type="PROSITE" id="PS52029">
    <property type="entry name" value="LD_TPASE"/>
    <property type="match status" value="1"/>
</dbReference>
<feature type="domain" description="L,D-TPase catalytic" evidence="9">
    <location>
        <begin position="227"/>
        <end position="351"/>
    </location>
</feature>
<comment type="caution">
    <text evidence="10">The sequence shown here is derived from an EMBL/GenBank/DDBJ whole genome shotgun (WGS) entry which is preliminary data.</text>
</comment>
<dbReference type="InterPro" id="IPR041280">
    <property type="entry name" value="Big_10"/>
</dbReference>
<evidence type="ECO:0000256" key="3">
    <source>
        <dbReference type="ARBA" id="ARBA00022960"/>
    </source>
</evidence>
<dbReference type="Proteomes" id="UP001500443">
    <property type="component" value="Unassembled WGS sequence"/>
</dbReference>
<evidence type="ECO:0000256" key="5">
    <source>
        <dbReference type="ARBA" id="ARBA00023315"/>
    </source>
</evidence>
<gene>
    <name evidence="10" type="ORF">GCM10009802_33780</name>
</gene>
<organism evidence="10 11">
    <name type="scientific">Streptomyces synnematoformans</name>
    <dbReference type="NCBI Taxonomy" id="415721"/>
    <lineage>
        <taxon>Bacteria</taxon>
        <taxon>Bacillati</taxon>
        <taxon>Actinomycetota</taxon>
        <taxon>Actinomycetes</taxon>
        <taxon>Kitasatosporales</taxon>
        <taxon>Streptomycetaceae</taxon>
        <taxon>Streptomyces</taxon>
    </lineage>
</organism>
<dbReference type="InterPro" id="IPR005490">
    <property type="entry name" value="LD_TPept_cat_dom"/>
</dbReference>
<dbReference type="Gene3D" id="2.40.440.10">
    <property type="entry name" value="L,D-transpeptidase catalytic domain-like"/>
    <property type="match status" value="1"/>
</dbReference>
<proteinExistence type="predicted"/>
<feature type="active site" description="Proton donor/acceptor" evidence="7">
    <location>
        <position position="309"/>
    </location>
</feature>
<dbReference type="PANTHER" id="PTHR30582">
    <property type="entry name" value="L,D-TRANSPEPTIDASE"/>
    <property type="match status" value="1"/>
</dbReference>